<dbReference type="Pfam" id="PF05926">
    <property type="entry name" value="Phage_GPL"/>
    <property type="match status" value="2"/>
</dbReference>
<name>A0A6N7EVX3_9GAMM</name>
<gene>
    <name evidence="1" type="ORF">GCU85_09270</name>
</gene>
<sequence>MTGFIATDTTDNLDPTVDDAVSLTSTLGAGWWPAVSMAQFRAITRIDSTYPTARVRDALMTALFTVTAELDSWARTQTARGVTTLADSHTSIDASSIDGSIDATSIEATSIDNVTAAVHWFRVAVYSYAKAHLVDTYRDVDTTAFGARETAADKIDEQLSTWRAQYRTAVSAVQGNPRVRVTLI</sequence>
<proteinExistence type="predicted"/>
<evidence type="ECO:0000313" key="1">
    <source>
        <dbReference type="EMBL" id="MPV86914.1"/>
    </source>
</evidence>
<evidence type="ECO:0008006" key="3">
    <source>
        <dbReference type="Google" id="ProtNLM"/>
    </source>
</evidence>
<dbReference type="EMBL" id="WHNW01000013">
    <property type="protein sequence ID" value="MPV86914.1"/>
    <property type="molecule type" value="Genomic_DNA"/>
</dbReference>
<organism evidence="1 2">
    <name type="scientific">Ostreibacterium oceani</name>
    <dbReference type="NCBI Taxonomy" id="2654998"/>
    <lineage>
        <taxon>Bacteria</taxon>
        <taxon>Pseudomonadati</taxon>
        <taxon>Pseudomonadota</taxon>
        <taxon>Gammaproteobacteria</taxon>
        <taxon>Cardiobacteriales</taxon>
        <taxon>Ostreibacteriaceae</taxon>
        <taxon>Ostreibacterium</taxon>
    </lineage>
</organism>
<accession>A0A6N7EVX3</accession>
<dbReference type="InParanoid" id="A0A6N7EVX3"/>
<dbReference type="Proteomes" id="UP000471298">
    <property type="component" value="Unassembled WGS sequence"/>
</dbReference>
<dbReference type="AlphaFoldDB" id="A0A6N7EVX3"/>
<dbReference type="InterPro" id="IPR009225">
    <property type="entry name" value="Phage_head_completion_GpL"/>
</dbReference>
<keyword evidence="2" id="KW-1185">Reference proteome</keyword>
<protein>
    <recommendedName>
        <fullName evidence="3">Head completion/stabilization protein</fullName>
    </recommendedName>
</protein>
<evidence type="ECO:0000313" key="2">
    <source>
        <dbReference type="Proteomes" id="UP000471298"/>
    </source>
</evidence>
<reference evidence="1 2" key="1">
    <citation type="submission" date="2019-10" db="EMBL/GenBank/DDBJ databases">
        <title>Cardiobacteriales fam. a chemoheterotrophic member of the order Cardiobacteriales, and proposal of Cardiobacteriales fam. nov.</title>
        <authorList>
            <person name="Wang C."/>
        </authorList>
    </citation>
    <scope>NUCLEOTIDE SEQUENCE [LARGE SCALE GENOMIC DNA]</scope>
    <source>
        <strain evidence="1 2">ML27</strain>
    </source>
</reference>
<comment type="caution">
    <text evidence="1">The sequence shown here is derived from an EMBL/GenBank/DDBJ whole genome shotgun (WGS) entry which is preliminary data.</text>
</comment>